<protein>
    <recommendedName>
        <fullName evidence="10">SSD domain-containing protein</fullName>
    </recommendedName>
</protein>
<proteinExistence type="inferred from homology"/>
<evidence type="ECO:0000256" key="8">
    <source>
        <dbReference type="SAM" id="MobiDB-lite"/>
    </source>
</evidence>
<dbReference type="GO" id="GO:0006897">
    <property type="term" value="P:endocytosis"/>
    <property type="evidence" value="ECO:0007669"/>
    <property type="project" value="TreeGrafter"/>
</dbReference>
<feature type="transmembrane region" description="Helical" evidence="9">
    <location>
        <begin position="711"/>
        <end position="732"/>
    </location>
</feature>
<dbReference type="PANTHER" id="PTHR10796:SF87">
    <property type="entry name" value="SSD DOMAIN-CONTAINING PROTEIN"/>
    <property type="match status" value="1"/>
</dbReference>
<feature type="transmembrane region" description="Helical" evidence="9">
    <location>
        <begin position="30"/>
        <end position="48"/>
    </location>
</feature>
<evidence type="ECO:0000313" key="12">
    <source>
        <dbReference type="Proteomes" id="UP001177023"/>
    </source>
</evidence>
<dbReference type="Proteomes" id="UP001177023">
    <property type="component" value="Unassembled WGS sequence"/>
</dbReference>
<dbReference type="Gene3D" id="1.20.1640.10">
    <property type="entry name" value="Multidrug efflux transporter AcrB transmembrane domain"/>
    <property type="match status" value="2"/>
</dbReference>
<feature type="transmembrane region" description="Helical" evidence="9">
    <location>
        <begin position="392"/>
        <end position="418"/>
    </location>
</feature>
<name>A0AA36CXC4_9BILA</name>
<feature type="non-terminal residue" evidence="11">
    <location>
        <position position="891"/>
    </location>
</feature>
<dbReference type="InterPro" id="IPR000731">
    <property type="entry name" value="SSD"/>
</dbReference>
<evidence type="ECO:0000256" key="9">
    <source>
        <dbReference type="SAM" id="Phobius"/>
    </source>
</evidence>
<feature type="transmembrane region" description="Helical" evidence="9">
    <location>
        <begin position="364"/>
        <end position="385"/>
    </location>
</feature>
<evidence type="ECO:0000256" key="2">
    <source>
        <dbReference type="ARBA" id="ARBA00005585"/>
    </source>
</evidence>
<evidence type="ECO:0000256" key="4">
    <source>
        <dbReference type="ARBA" id="ARBA00022692"/>
    </source>
</evidence>
<keyword evidence="4 9" id="KW-0812">Transmembrane</keyword>
<feature type="transmembrane region" description="Helical" evidence="9">
    <location>
        <begin position="682"/>
        <end position="705"/>
    </location>
</feature>
<reference evidence="11" key="1">
    <citation type="submission" date="2023-06" db="EMBL/GenBank/DDBJ databases">
        <authorList>
            <person name="Delattre M."/>
        </authorList>
    </citation>
    <scope>NUCLEOTIDE SEQUENCE</scope>
    <source>
        <strain evidence="11">AF72</strain>
    </source>
</reference>
<organism evidence="11 12">
    <name type="scientific">Mesorhabditis spiculigera</name>
    <dbReference type="NCBI Taxonomy" id="96644"/>
    <lineage>
        <taxon>Eukaryota</taxon>
        <taxon>Metazoa</taxon>
        <taxon>Ecdysozoa</taxon>
        <taxon>Nematoda</taxon>
        <taxon>Chromadorea</taxon>
        <taxon>Rhabditida</taxon>
        <taxon>Rhabditina</taxon>
        <taxon>Rhabditomorpha</taxon>
        <taxon>Rhabditoidea</taxon>
        <taxon>Rhabditidae</taxon>
        <taxon>Mesorhabditinae</taxon>
        <taxon>Mesorhabditis</taxon>
    </lineage>
</organism>
<comment type="similarity">
    <text evidence="2">Belongs to the patched family.</text>
</comment>
<dbReference type="PROSITE" id="PS50156">
    <property type="entry name" value="SSD"/>
    <property type="match status" value="1"/>
</dbReference>
<dbReference type="InterPro" id="IPR051697">
    <property type="entry name" value="Patched_domain-protein"/>
</dbReference>
<evidence type="ECO:0000256" key="3">
    <source>
        <dbReference type="ARBA" id="ARBA00022475"/>
    </source>
</evidence>
<evidence type="ECO:0000256" key="6">
    <source>
        <dbReference type="ARBA" id="ARBA00023136"/>
    </source>
</evidence>
<dbReference type="InterPro" id="IPR003392">
    <property type="entry name" value="PTHD_SSD"/>
</dbReference>
<evidence type="ECO:0000313" key="11">
    <source>
        <dbReference type="EMBL" id="CAJ0577093.1"/>
    </source>
</evidence>
<accession>A0AA36CXC4</accession>
<dbReference type="PANTHER" id="PTHR10796">
    <property type="entry name" value="PATCHED-RELATED"/>
    <property type="match status" value="1"/>
</dbReference>
<keyword evidence="3" id="KW-1003">Cell membrane</keyword>
<feature type="transmembrane region" description="Helical" evidence="9">
    <location>
        <begin position="290"/>
        <end position="316"/>
    </location>
</feature>
<feature type="transmembrane region" description="Helical" evidence="9">
    <location>
        <begin position="815"/>
        <end position="837"/>
    </location>
</feature>
<dbReference type="GO" id="GO:0005886">
    <property type="term" value="C:plasma membrane"/>
    <property type="evidence" value="ECO:0007669"/>
    <property type="project" value="UniProtKB-SubCell"/>
</dbReference>
<keyword evidence="6 9" id="KW-0472">Membrane</keyword>
<dbReference type="GO" id="GO:0030659">
    <property type="term" value="C:cytoplasmic vesicle membrane"/>
    <property type="evidence" value="ECO:0007669"/>
    <property type="project" value="TreeGrafter"/>
</dbReference>
<keyword evidence="12" id="KW-1185">Reference proteome</keyword>
<evidence type="ECO:0000256" key="7">
    <source>
        <dbReference type="ARBA" id="ARBA00023180"/>
    </source>
</evidence>
<feature type="region of interest" description="Disordered" evidence="8">
    <location>
        <begin position="868"/>
        <end position="891"/>
    </location>
</feature>
<comment type="caution">
    <text evidence="11">The sequence shown here is derived from an EMBL/GenBank/DDBJ whole genome shotgun (WGS) entry which is preliminary data.</text>
</comment>
<dbReference type="SUPFAM" id="SSF82866">
    <property type="entry name" value="Multidrug efflux transporter AcrB transmembrane domain"/>
    <property type="match status" value="2"/>
</dbReference>
<dbReference type="AlphaFoldDB" id="A0AA36CXC4"/>
<evidence type="ECO:0000256" key="5">
    <source>
        <dbReference type="ARBA" id="ARBA00022989"/>
    </source>
</evidence>
<feature type="transmembrane region" description="Helical" evidence="9">
    <location>
        <begin position="260"/>
        <end position="278"/>
    </location>
</feature>
<dbReference type="FunFam" id="1.20.1640.10:FF:000013">
    <property type="entry name" value="PaTched Related family"/>
    <property type="match status" value="1"/>
</dbReference>
<feature type="compositionally biased region" description="Basic and acidic residues" evidence="8">
    <location>
        <begin position="875"/>
        <end position="885"/>
    </location>
</feature>
<keyword evidence="7" id="KW-0325">Glycoprotein</keyword>
<evidence type="ECO:0000259" key="10">
    <source>
        <dbReference type="PROSITE" id="PS50156"/>
    </source>
</evidence>
<keyword evidence="5 9" id="KW-1133">Transmembrane helix</keyword>
<dbReference type="EMBL" id="CATQJA010002648">
    <property type="protein sequence ID" value="CAJ0577093.1"/>
    <property type="molecule type" value="Genomic_DNA"/>
</dbReference>
<gene>
    <name evidence="11" type="ORF">MSPICULIGERA_LOCUS15372</name>
</gene>
<dbReference type="Pfam" id="PF02460">
    <property type="entry name" value="Patched"/>
    <property type="match status" value="1"/>
</dbReference>
<dbReference type="GO" id="GO:0018996">
    <property type="term" value="P:molting cycle, collagen and cuticulin-based cuticle"/>
    <property type="evidence" value="ECO:0007669"/>
    <property type="project" value="TreeGrafter"/>
</dbReference>
<feature type="transmembrane region" description="Helical" evidence="9">
    <location>
        <begin position="476"/>
        <end position="494"/>
    </location>
</feature>
<comment type="subcellular location">
    <subcellularLocation>
        <location evidence="1">Cell membrane</location>
        <topology evidence="1">Multi-pass membrane protein</topology>
    </subcellularLocation>
</comment>
<feature type="domain" description="SSD" evidence="10">
    <location>
        <begin position="260"/>
        <end position="418"/>
    </location>
</feature>
<feature type="transmembrane region" description="Helical" evidence="9">
    <location>
        <begin position="323"/>
        <end position="344"/>
    </location>
</feature>
<evidence type="ECO:0000256" key="1">
    <source>
        <dbReference type="ARBA" id="ARBA00004651"/>
    </source>
</evidence>
<sequence length="891" mass="100941">MRSPGHVISHAICEFFRKTGVQVYRHPAPFFWIPVLLTAFSALGLLRWHEENRIWYLYSPTGAASHYEHAVANEFFDDRGGKFWLELAITAHDMGNLLRREYLDSIDELSQYLQFNFTVPCPSTIESSGNCSFDSLCSGSCNDNQVVPIFNLIYRNSSRRLHPNFRLTFPTMHLYNDEYYVGEHFAGVKLDPKTNLISDIKVIMLYYRTDRQNPAVDETLKRWENEMNTYTQNFKHPLLNISSTSDGIVSKEVRRNGFSCVPYFNISIVIVVLFIFATNWREHFTISHNAVMAILGIAGPLMAIGTTFGLLLLIGLPFNSITLVMPFLIIGVGCDDVFIIIHAHRKANKNSSLEDQMAHTMEEAGPSITVTSATNVLSFAIGILTPTPAISLFCLYTCVAVFIDFIYQLTFFVAAMVYEEKRQAAQKVRQSQKQQKYEVAAIQSANEEQSVAERTVQMKKHHNGIVSKYCRVLNWWQTRLALLLVLFCYWYVSYKGCASMEIKMDTANLVPKDSRLIGIKYIYEQFVWREGQLILVFVNAPPDVTTEDGQRDMFSLVDRFERLPFAMGRNSTSFWLRSFLSQSTLYVNSNQTFYNLLNSWMQDPENGGSRWNDMVRLRRQGQDVVGVQKFMFATGYSLGELAGWGARSQIQAVWRNVVKEYAAYNVTIFQPYSFYVDQLDSIAGNTASTVIVAALTMDLACFLMIPSMSSILSSTVAMISINIGVFGLLSMWGVNLDPISMCTTLMSIGFSVDFTAHISYHYYRNPISWTTDERLADALRNIGWPMLQAGFSTILCVSPLLIVDSYMILVFWKTIFLVTALGLAHGIIFLPALLLTVGRAQQQPSKKISEAGASDKTISDQKAPIEFAQITQVEEQPKKIDETPRPTRNSG</sequence>
<feature type="transmembrane region" description="Helical" evidence="9">
    <location>
        <begin position="782"/>
        <end position="803"/>
    </location>
</feature>